<dbReference type="EMBL" id="LJIJ01000139">
    <property type="protein sequence ID" value="ODN01765.1"/>
    <property type="molecule type" value="Genomic_DNA"/>
</dbReference>
<evidence type="ECO:0000313" key="4">
    <source>
        <dbReference type="Proteomes" id="UP000094527"/>
    </source>
</evidence>
<sequence length="471" mass="53163">MFGNNICCYLIYSCLLQAAFYYDSVNSKLYVIKEATHLKSSDFKYPTNNETLDVVWLFDHSIRLKVNDFHLDGHSGDFVLISDLPLLYADDFVNGTSDESYVSDLARSILTNQGLLLSWKVNKTIEAVNPRGTFVLFHTEANVPGSTASFEGFDIEVVNLDDARTTTTSTTPDPIIPERPDQQLYISKFLSCMHPIEFFNKTNIFKARIAQIATEYCSENNIPLQQGDITAQEVNIPGPNEGTYAGLHYCDSSWAVYNSCVEVTFSIVRVEDGDYVLPAGRLEEMWKQKSQDLIQYGYCPYIPLNELQDLNTVIFIAFFMGIIISLVALSIVVWIRTQSFLVFRNRRVAAGKVVEEEPPTQIKFYDPQNNPIYNFIPNTVKSYTPGSEMYPGGDYLGIGDDDLPPQLTRRSFTENPAFKDTHTEVEVYAFDNSGFEQDEGSARVPRSENEDADEFLIMPRVIPGSISDTEA</sequence>
<name>A0A1D2N9J7_ORCCI</name>
<keyword evidence="2" id="KW-0732">Signal</keyword>
<dbReference type="AlphaFoldDB" id="A0A1D2N9J7"/>
<reference evidence="3 4" key="1">
    <citation type="journal article" date="2016" name="Genome Biol. Evol.">
        <title>Gene Family Evolution Reflects Adaptation to Soil Environmental Stressors in the Genome of the Collembolan Orchesella cincta.</title>
        <authorList>
            <person name="Faddeeva-Vakhrusheva A."/>
            <person name="Derks M.F."/>
            <person name="Anvar S.Y."/>
            <person name="Agamennone V."/>
            <person name="Suring W."/>
            <person name="Smit S."/>
            <person name="van Straalen N.M."/>
            <person name="Roelofs D."/>
        </authorList>
    </citation>
    <scope>NUCLEOTIDE SEQUENCE [LARGE SCALE GENOMIC DNA]</scope>
    <source>
        <tissue evidence="3">Mixed pool</tissue>
    </source>
</reference>
<organism evidence="3 4">
    <name type="scientific">Orchesella cincta</name>
    <name type="common">Springtail</name>
    <name type="synonym">Podura cincta</name>
    <dbReference type="NCBI Taxonomy" id="48709"/>
    <lineage>
        <taxon>Eukaryota</taxon>
        <taxon>Metazoa</taxon>
        <taxon>Ecdysozoa</taxon>
        <taxon>Arthropoda</taxon>
        <taxon>Hexapoda</taxon>
        <taxon>Collembola</taxon>
        <taxon>Entomobryomorpha</taxon>
        <taxon>Entomobryoidea</taxon>
        <taxon>Orchesellidae</taxon>
        <taxon>Orchesellinae</taxon>
        <taxon>Orchesella</taxon>
    </lineage>
</organism>
<feature type="chain" id="PRO_5008905260" evidence="2">
    <location>
        <begin position="22"/>
        <end position="471"/>
    </location>
</feature>
<comment type="caution">
    <text evidence="3">The sequence shown here is derived from an EMBL/GenBank/DDBJ whole genome shotgun (WGS) entry which is preliminary data.</text>
</comment>
<protein>
    <submittedName>
        <fullName evidence="3">Uncharacterized protein</fullName>
    </submittedName>
</protein>
<proteinExistence type="predicted"/>
<dbReference type="OrthoDB" id="10592433at2759"/>
<dbReference type="STRING" id="48709.A0A1D2N9J7"/>
<keyword evidence="1" id="KW-1133">Transmembrane helix</keyword>
<accession>A0A1D2N9J7</accession>
<gene>
    <name evidence="3" type="ORF">Ocin01_04912</name>
</gene>
<evidence type="ECO:0000256" key="2">
    <source>
        <dbReference type="SAM" id="SignalP"/>
    </source>
</evidence>
<keyword evidence="1" id="KW-0812">Transmembrane</keyword>
<evidence type="ECO:0000256" key="1">
    <source>
        <dbReference type="SAM" id="Phobius"/>
    </source>
</evidence>
<feature type="signal peptide" evidence="2">
    <location>
        <begin position="1"/>
        <end position="21"/>
    </location>
</feature>
<dbReference type="Proteomes" id="UP000094527">
    <property type="component" value="Unassembled WGS sequence"/>
</dbReference>
<evidence type="ECO:0000313" key="3">
    <source>
        <dbReference type="EMBL" id="ODN01765.1"/>
    </source>
</evidence>
<keyword evidence="4" id="KW-1185">Reference proteome</keyword>
<feature type="transmembrane region" description="Helical" evidence="1">
    <location>
        <begin position="313"/>
        <end position="335"/>
    </location>
</feature>
<keyword evidence="1" id="KW-0472">Membrane</keyword>